<accession>A0A1H3TC33</accession>
<feature type="chain" id="PRO_5010278151" evidence="1">
    <location>
        <begin position="30"/>
        <end position="439"/>
    </location>
</feature>
<evidence type="ECO:0000313" key="2">
    <source>
        <dbReference type="EMBL" id="SDZ47428.1"/>
    </source>
</evidence>
<evidence type="ECO:0000313" key="3">
    <source>
        <dbReference type="Proteomes" id="UP000183417"/>
    </source>
</evidence>
<dbReference type="AlphaFoldDB" id="A0A1H3TC33"/>
<dbReference type="EMBL" id="FNPE01000027">
    <property type="protein sequence ID" value="SDZ47428.1"/>
    <property type="molecule type" value="Genomic_DNA"/>
</dbReference>
<gene>
    <name evidence="2" type="ORF">SAMN05421547_1279</name>
</gene>
<protein>
    <submittedName>
        <fullName evidence="2">Uncharacterized protein</fullName>
    </submittedName>
</protein>
<keyword evidence="1" id="KW-0732">Signal</keyword>
<dbReference type="Proteomes" id="UP000183417">
    <property type="component" value="Unassembled WGS sequence"/>
</dbReference>
<sequence>MPLNTSRTTPPLVLALACAMASAFAPAQAADVVVQPSAGSSLIVTDSAGGAQRLRVQEDGRIALPGWQGLAQQTGPMCIDVTLGFVGPCPTTTGFSLPYSATVGSVVPLFALNQSGSAGGISVQLPAGNSAAAIRVQHTGNGAGIQVDTGSGFSVHGRTDVRTSAAFVGDNSSGEAIVGRQSGTGCKDVLPDRCKGIGAVVGRHDGPGGYGVRGFVTSADGAIGVLGQVGINGGQGVAGRFENQNAANTFNTLEVSTTGSGAAVHVTGGANTQDLAVLTSSGTKVARIDKTGRGFFNNGTQTGGADIAEVIDTQGPLPQPGDVVEIDPDHPLHYRLSSGAQSPLVAGVVTTRPGVLMNADVQDATNLPALALAGRVPVKVTLEGGPIQAGDLLVSASIPGHAARAPTTPVPGTVIGKAMHGHDQPQGQTGVVEMLVMLR</sequence>
<feature type="signal peptide" evidence="1">
    <location>
        <begin position="1"/>
        <end position="29"/>
    </location>
</feature>
<dbReference type="PROSITE" id="PS51257">
    <property type="entry name" value="PROKAR_LIPOPROTEIN"/>
    <property type="match status" value="1"/>
</dbReference>
<name>A0A1H3TC33_9BURK</name>
<dbReference type="GeneID" id="94691494"/>
<dbReference type="RefSeq" id="WP_074923476.1">
    <property type="nucleotide sequence ID" value="NZ_CP141274.1"/>
</dbReference>
<organism evidence="2 3">
    <name type="scientific">Delftia lacustris</name>
    <dbReference type="NCBI Taxonomy" id="558537"/>
    <lineage>
        <taxon>Bacteria</taxon>
        <taxon>Pseudomonadati</taxon>
        <taxon>Pseudomonadota</taxon>
        <taxon>Betaproteobacteria</taxon>
        <taxon>Burkholderiales</taxon>
        <taxon>Comamonadaceae</taxon>
        <taxon>Delftia</taxon>
    </lineage>
</organism>
<evidence type="ECO:0000256" key="1">
    <source>
        <dbReference type="SAM" id="SignalP"/>
    </source>
</evidence>
<reference evidence="2 3" key="1">
    <citation type="submission" date="2016-10" db="EMBL/GenBank/DDBJ databases">
        <authorList>
            <person name="de Groot N.N."/>
        </authorList>
    </citation>
    <scope>NUCLEOTIDE SEQUENCE [LARGE SCALE GENOMIC DNA]</scope>
    <source>
        <strain evidence="2 3">LMG 24775</strain>
    </source>
</reference>
<proteinExistence type="predicted"/>